<dbReference type="InterPro" id="IPR050330">
    <property type="entry name" value="Bact_OuterMem_StrucFunc"/>
</dbReference>
<dbReference type="Proteomes" id="UP000255248">
    <property type="component" value="Unassembled WGS sequence"/>
</dbReference>
<evidence type="ECO:0000313" key="6">
    <source>
        <dbReference type="Proteomes" id="UP000255248"/>
    </source>
</evidence>
<proteinExistence type="predicted"/>
<dbReference type="InterPro" id="IPR006664">
    <property type="entry name" value="OMP_bac"/>
</dbReference>
<feature type="domain" description="OmpA-like" evidence="4">
    <location>
        <begin position="46"/>
        <end position="162"/>
    </location>
</feature>
<evidence type="ECO:0000259" key="4">
    <source>
        <dbReference type="PROSITE" id="PS51123"/>
    </source>
</evidence>
<dbReference type="PROSITE" id="PS51123">
    <property type="entry name" value="OMPA_2"/>
    <property type="match status" value="1"/>
</dbReference>
<dbReference type="RefSeq" id="WP_024522102.1">
    <property type="nucleotide sequence ID" value="NZ_CP065626.1"/>
</dbReference>
<dbReference type="OrthoDB" id="9782229at2"/>
<evidence type="ECO:0000256" key="2">
    <source>
        <dbReference type="ARBA" id="ARBA00023136"/>
    </source>
</evidence>
<name>A0A376DET3_9GAMM</name>
<evidence type="ECO:0000256" key="1">
    <source>
        <dbReference type="ARBA" id="ARBA00004442"/>
    </source>
</evidence>
<evidence type="ECO:0000313" key="5">
    <source>
        <dbReference type="EMBL" id="STC87843.1"/>
    </source>
</evidence>
<dbReference type="PRINTS" id="PR01023">
    <property type="entry name" value="NAFLGMOTY"/>
</dbReference>
<accession>A0A376DET3</accession>
<dbReference type="NCBIfam" id="NF007424">
    <property type="entry name" value="PRK09967.1"/>
    <property type="match status" value="1"/>
</dbReference>
<dbReference type="AlphaFoldDB" id="A0A376DET3"/>
<dbReference type="InterPro" id="IPR006665">
    <property type="entry name" value="OmpA-like"/>
</dbReference>
<dbReference type="EMBL" id="UFXZ01000001">
    <property type="protein sequence ID" value="STC87843.1"/>
    <property type="molecule type" value="Genomic_DNA"/>
</dbReference>
<dbReference type="GO" id="GO:0009279">
    <property type="term" value="C:cell outer membrane"/>
    <property type="evidence" value="ECO:0007669"/>
    <property type="project" value="UniProtKB-SubCell"/>
</dbReference>
<reference evidence="5 6" key="1">
    <citation type="submission" date="2018-06" db="EMBL/GenBank/DDBJ databases">
        <authorList>
            <consortium name="Pathogen Informatics"/>
            <person name="Doyle S."/>
        </authorList>
    </citation>
    <scope>NUCLEOTIDE SEQUENCE [LARGE SCALE GENOMIC DNA]</scope>
    <source>
        <strain evidence="5 6">NCTC12121</strain>
    </source>
</reference>
<protein>
    <submittedName>
        <fullName evidence="5">Root adhesin</fullName>
    </submittedName>
</protein>
<dbReference type="STRING" id="93378.A9798_07580"/>
<organism evidence="5 6">
    <name type="scientific">Edwardsiella hoshinae</name>
    <dbReference type="NCBI Taxonomy" id="93378"/>
    <lineage>
        <taxon>Bacteria</taxon>
        <taxon>Pseudomonadati</taxon>
        <taxon>Pseudomonadota</taxon>
        <taxon>Gammaproteobacteria</taxon>
        <taxon>Enterobacterales</taxon>
        <taxon>Hafniaceae</taxon>
        <taxon>Edwardsiella</taxon>
    </lineage>
</organism>
<comment type="subcellular location">
    <subcellularLocation>
        <location evidence="1">Cell outer membrane</location>
    </subcellularLocation>
</comment>
<dbReference type="PRINTS" id="PR01021">
    <property type="entry name" value="OMPADOMAIN"/>
</dbReference>
<dbReference type="CDD" id="cd07185">
    <property type="entry name" value="OmpA_C-like"/>
    <property type="match status" value="1"/>
</dbReference>
<dbReference type="InterPro" id="IPR036737">
    <property type="entry name" value="OmpA-like_sf"/>
</dbReference>
<dbReference type="SUPFAM" id="SSF103088">
    <property type="entry name" value="OmpA-like"/>
    <property type="match status" value="1"/>
</dbReference>
<dbReference type="PROSITE" id="PS51257">
    <property type="entry name" value="PROKAR_LIPOPROTEIN"/>
    <property type="match status" value="1"/>
</dbReference>
<dbReference type="Gene3D" id="3.30.1330.60">
    <property type="entry name" value="OmpA-like domain"/>
    <property type="match status" value="1"/>
</dbReference>
<keyword evidence="2 3" id="KW-0472">Membrane</keyword>
<dbReference type="Pfam" id="PF00691">
    <property type="entry name" value="OmpA"/>
    <property type="match status" value="1"/>
</dbReference>
<sequence>MVTTKRVVWVVGLLLAGLMLSGCQRKETFSAQQVAVLQQQGFIQGADGWSFGISEKVLFGNNQFVLRPESQAHVAEIGRALSQVAILHARLDGYTDNYGTDAYNQQLSLKRANKVADALASGGMPRANLITRGRGKSDPIADNATRQGRAENRRVAIVIQAP</sequence>
<dbReference type="PANTHER" id="PTHR30329:SF17">
    <property type="entry name" value="LIPOPROTEIN YFIB-RELATED"/>
    <property type="match status" value="1"/>
</dbReference>
<gene>
    <name evidence="5" type="primary">oprF</name>
    <name evidence="5" type="ORF">NCTC12121_01591</name>
</gene>
<evidence type="ECO:0000256" key="3">
    <source>
        <dbReference type="PROSITE-ProRule" id="PRU00473"/>
    </source>
</evidence>
<dbReference type="PANTHER" id="PTHR30329">
    <property type="entry name" value="STATOR ELEMENT OF FLAGELLAR MOTOR COMPLEX"/>
    <property type="match status" value="1"/>
</dbReference>